<accession>A0A8D8E4X8</accession>
<sequence>MIMTRGRCTIRTSDGGESSRSRKRQRRRTRARSVRRRHRRRSLRRRRVGVRRLRLVVRQSLEVQGQSSFRPAVGSICLSVMVRWRGLEWRAVQRGELLKNVDRRSKTNQRTSLLELVVVAENVR</sequence>
<dbReference type="AlphaFoldDB" id="A0A8D8E4X8"/>
<evidence type="ECO:0000313" key="2">
    <source>
        <dbReference type="EMBL" id="CAG6524507.1"/>
    </source>
</evidence>
<feature type="compositionally biased region" description="Basic residues" evidence="1">
    <location>
        <begin position="21"/>
        <end position="44"/>
    </location>
</feature>
<protein>
    <submittedName>
        <fullName evidence="2">(northern house mosquito) hypothetical protein</fullName>
    </submittedName>
</protein>
<name>A0A8D8E4X8_CULPI</name>
<dbReference type="EMBL" id="HBUE01189622">
    <property type="protein sequence ID" value="CAG6524507.1"/>
    <property type="molecule type" value="Transcribed_RNA"/>
</dbReference>
<organism evidence="2">
    <name type="scientific">Culex pipiens</name>
    <name type="common">House mosquito</name>
    <dbReference type="NCBI Taxonomy" id="7175"/>
    <lineage>
        <taxon>Eukaryota</taxon>
        <taxon>Metazoa</taxon>
        <taxon>Ecdysozoa</taxon>
        <taxon>Arthropoda</taxon>
        <taxon>Hexapoda</taxon>
        <taxon>Insecta</taxon>
        <taxon>Pterygota</taxon>
        <taxon>Neoptera</taxon>
        <taxon>Endopterygota</taxon>
        <taxon>Diptera</taxon>
        <taxon>Nematocera</taxon>
        <taxon>Culicoidea</taxon>
        <taxon>Culicidae</taxon>
        <taxon>Culicinae</taxon>
        <taxon>Culicini</taxon>
        <taxon>Culex</taxon>
        <taxon>Culex</taxon>
    </lineage>
</organism>
<evidence type="ECO:0000256" key="1">
    <source>
        <dbReference type="SAM" id="MobiDB-lite"/>
    </source>
</evidence>
<feature type="region of interest" description="Disordered" evidence="1">
    <location>
        <begin position="1"/>
        <end position="44"/>
    </location>
</feature>
<dbReference type="EMBL" id="HBUE01295466">
    <property type="protein sequence ID" value="CAG6576190.1"/>
    <property type="molecule type" value="Transcribed_RNA"/>
</dbReference>
<proteinExistence type="predicted"/>
<reference evidence="2" key="1">
    <citation type="submission" date="2021-05" db="EMBL/GenBank/DDBJ databases">
        <authorList>
            <person name="Alioto T."/>
            <person name="Alioto T."/>
            <person name="Gomez Garrido J."/>
        </authorList>
    </citation>
    <scope>NUCLEOTIDE SEQUENCE</scope>
</reference>